<organism evidence="2 3">
    <name type="scientific">Chromobacterium fluminis</name>
    <dbReference type="NCBI Taxonomy" id="3044269"/>
    <lineage>
        <taxon>Bacteria</taxon>
        <taxon>Pseudomonadati</taxon>
        <taxon>Pseudomonadota</taxon>
        <taxon>Betaproteobacteria</taxon>
        <taxon>Neisseriales</taxon>
        <taxon>Chromobacteriaceae</taxon>
        <taxon>Chromobacterium</taxon>
    </lineage>
</organism>
<reference evidence="2 3" key="1">
    <citation type="submission" date="2020-03" db="EMBL/GenBank/DDBJ databases">
        <title>Draft genome sequence of environmentally isolated cultures.</title>
        <authorList>
            <person name="Wilson H.S."/>
            <person name="De Leon M.E."/>
        </authorList>
    </citation>
    <scope>NUCLEOTIDE SEQUENCE [LARGE SCALE GENOMIC DNA]</scope>
    <source>
        <strain evidence="2 3">HSC-31F16</strain>
    </source>
</reference>
<feature type="transmembrane region" description="Helical" evidence="1">
    <location>
        <begin position="30"/>
        <end position="50"/>
    </location>
</feature>
<name>A0ABX0L0P8_9NEIS</name>
<gene>
    <name evidence="2" type="ORF">HA052_04090</name>
</gene>
<evidence type="ECO:0000313" key="2">
    <source>
        <dbReference type="EMBL" id="NHR04370.1"/>
    </source>
</evidence>
<keyword evidence="1" id="KW-0812">Transmembrane</keyword>
<evidence type="ECO:0000256" key="1">
    <source>
        <dbReference type="SAM" id="Phobius"/>
    </source>
</evidence>
<evidence type="ECO:0000313" key="3">
    <source>
        <dbReference type="Proteomes" id="UP001515641"/>
    </source>
</evidence>
<keyword evidence="3" id="KW-1185">Reference proteome</keyword>
<sequence>MYNFFEGPENKDLLNASQNHKNYFQRNRSWLIPTWIAFVFISAPALFNLISPSEPPLLPTSLTLLVAASSWLFAGYKVRFVETFSANLIKGVIAASSICLAVYYLFQAIKFFLLK</sequence>
<feature type="transmembrane region" description="Helical" evidence="1">
    <location>
        <begin position="88"/>
        <end position="106"/>
    </location>
</feature>
<protein>
    <submittedName>
        <fullName evidence="2">Uncharacterized protein</fullName>
    </submittedName>
</protein>
<dbReference type="Proteomes" id="UP001515641">
    <property type="component" value="Unassembled WGS sequence"/>
</dbReference>
<proteinExistence type="predicted"/>
<keyword evidence="1" id="KW-1133">Transmembrane helix</keyword>
<keyword evidence="1" id="KW-0472">Membrane</keyword>
<comment type="caution">
    <text evidence="2">The sequence shown here is derived from an EMBL/GenBank/DDBJ whole genome shotgun (WGS) entry which is preliminary data.</text>
</comment>
<dbReference type="RefSeq" id="WP_166450889.1">
    <property type="nucleotide sequence ID" value="NZ_JAAOMA010000004.1"/>
</dbReference>
<feature type="transmembrane region" description="Helical" evidence="1">
    <location>
        <begin position="56"/>
        <end position="76"/>
    </location>
</feature>
<accession>A0ABX0L0P8</accession>
<dbReference type="EMBL" id="JAAOMA010000004">
    <property type="protein sequence ID" value="NHR04370.1"/>
    <property type="molecule type" value="Genomic_DNA"/>
</dbReference>